<dbReference type="Proteomes" id="UP001433268">
    <property type="component" value="Unassembled WGS sequence"/>
</dbReference>
<keyword evidence="1" id="KW-0677">Repeat</keyword>
<dbReference type="InterPro" id="IPR056884">
    <property type="entry name" value="NPHP3-like_N"/>
</dbReference>
<evidence type="ECO:0000256" key="2">
    <source>
        <dbReference type="SAM" id="MobiDB-lite"/>
    </source>
</evidence>
<feature type="region of interest" description="Disordered" evidence="2">
    <location>
        <begin position="1"/>
        <end position="50"/>
    </location>
</feature>
<dbReference type="Pfam" id="PF24883">
    <property type="entry name" value="NPHP3_N"/>
    <property type="match status" value="1"/>
</dbReference>
<dbReference type="PANTHER" id="PTHR10039:SF10">
    <property type="entry name" value="NACHT DOMAIN-CONTAINING PROTEIN"/>
    <property type="match status" value="1"/>
</dbReference>
<feature type="compositionally biased region" description="Acidic residues" evidence="2">
    <location>
        <begin position="35"/>
        <end position="47"/>
    </location>
</feature>
<keyword evidence="5" id="KW-1185">Reference proteome</keyword>
<evidence type="ECO:0000256" key="1">
    <source>
        <dbReference type="ARBA" id="ARBA00022737"/>
    </source>
</evidence>
<gene>
    <name evidence="4" type="ORF">PG997_006724</name>
</gene>
<evidence type="ECO:0000313" key="5">
    <source>
        <dbReference type="Proteomes" id="UP001433268"/>
    </source>
</evidence>
<reference evidence="4 5" key="1">
    <citation type="submission" date="2023-01" db="EMBL/GenBank/DDBJ databases">
        <title>Analysis of 21 Apiospora genomes using comparative genomics revels a genus with tremendous synthesis potential of carbohydrate active enzymes and secondary metabolites.</title>
        <authorList>
            <person name="Sorensen T."/>
        </authorList>
    </citation>
    <scope>NUCLEOTIDE SEQUENCE [LARGE SCALE GENOMIC DNA]</scope>
    <source>
        <strain evidence="4 5">CBS 114990</strain>
    </source>
</reference>
<evidence type="ECO:0000313" key="4">
    <source>
        <dbReference type="EMBL" id="KAK8085453.1"/>
    </source>
</evidence>
<dbReference type="EMBL" id="JAQQWN010000005">
    <property type="protein sequence ID" value="KAK8085453.1"/>
    <property type="molecule type" value="Genomic_DNA"/>
</dbReference>
<name>A0ABR1WPK2_9PEZI</name>
<protein>
    <recommendedName>
        <fullName evidence="3">Nephrocystin 3-like N-terminal domain-containing protein</fullName>
    </recommendedName>
</protein>
<dbReference type="GeneID" id="92044099"/>
<dbReference type="Gene3D" id="3.40.50.300">
    <property type="entry name" value="P-loop containing nucleotide triphosphate hydrolases"/>
    <property type="match status" value="1"/>
</dbReference>
<comment type="caution">
    <text evidence="4">The sequence shown here is derived from an EMBL/GenBank/DDBJ whole genome shotgun (WGS) entry which is preliminary data.</text>
</comment>
<proteinExistence type="predicted"/>
<dbReference type="RefSeq" id="XP_066669962.1">
    <property type="nucleotide sequence ID" value="XM_066811039.1"/>
</dbReference>
<organism evidence="4 5">
    <name type="scientific">Apiospora hydei</name>
    <dbReference type="NCBI Taxonomy" id="1337664"/>
    <lineage>
        <taxon>Eukaryota</taxon>
        <taxon>Fungi</taxon>
        <taxon>Dikarya</taxon>
        <taxon>Ascomycota</taxon>
        <taxon>Pezizomycotina</taxon>
        <taxon>Sordariomycetes</taxon>
        <taxon>Xylariomycetidae</taxon>
        <taxon>Amphisphaeriales</taxon>
        <taxon>Apiosporaceae</taxon>
        <taxon>Apiospora</taxon>
    </lineage>
</organism>
<dbReference type="PANTHER" id="PTHR10039">
    <property type="entry name" value="AMELOGENIN"/>
    <property type="match status" value="1"/>
</dbReference>
<dbReference type="SUPFAM" id="SSF52540">
    <property type="entry name" value="P-loop containing nucleoside triphosphate hydrolases"/>
    <property type="match status" value="1"/>
</dbReference>
<evidence type="ECO:0000259" key="3">
    <source>
        <dbReference type="Pfam" id="PF24883"/>
    </source>
</evidence>
<feature type="domain" description="Nephrocystin 3-like N-terminal" evidence="3">
    <location>
        <begin position="318"/>
        <end position="487"/>
    </location>
</feature>
<sequence length="537" mass="59535">MGNFSRRFWPKRSVSHDGGGSVSTPPPSDVGQQAGDEEGAANEDVPFDETAKAELALVASEPQSEPLVIVAPSSRKPEGLWSAAYREAVESQETIDQTILEVEKIQDLFVQLEATETGSPDDSLFRRGLKHLESIKGPLTQMKLMLDLTSPLASAEPAAATVIGVVQGVTALAISLATAREKLTENIGKMLDQIQVIDDCDAVGQNLVHRSTVHKALVKVYITMLEFYGVAYKLLHMSTGKLTFKLFQDNTQLPGIISRFIELTNILKGYIDMATTEMVAEIHTNIVSNDVKQWLGFDKILTRDRFYTGAEGAMSDAACEWLLEDETFRSWYSSPGSSQLVLAGEMGCGKTVLTTYVTKRILQRSDHQMPRSLVCYHYCRDDESGNALYIAQSLVLQLLHQHAKPLEKQFHDWYTAICAQNKPAPTTDLVALQKYFFDRIEEIGRDREVVVILDGLDECDPGIAGFVNGFKEKSGTVPHLKVLYSTRPYTRILEMLSHVQQLSVSSKLNRTGDEALARHLVRKLEPELGEKTGARNS</sequence>
<accession>A0ABR1WPK2</accession>
<dbReference type="InterPro" id="IPR027417">
    <property type="entry name" value="P-loop_NTPase"/>
</dbReference>